<evidence type="ECO:0000259" key="8">
    <source>
        <dbReference type="PROSITE" id="PS50928"/>
    </source>
</evidence>
<dbReference type="GO" id="GO:0055085">
    <property type="term" value="P:transmembrane transport"/>
    <property type="evidence" value="ECO:0007669"/>
    <property type="project" value="InterPro"/>
</dbReference>
<evidence type="ECO:0000256" key="4">
    <source>
        <dbReference type="ARBA" id="ARBA00022692"/>
    </source>
</evidence>
<gene>
    <name evidence="9" type="ORF">S06H3_15058</name>
</gene>
<keyword evidence="2" id="KW-0813">Transport</keyword>
<feature type="transmembrane region" description="Helical" evidence="7">
    <location>
        <begin position="181"/>
        <end position="206"/>
    </location>
</feature>
<dbReference type="Pfam" id="PF00528">
    <property type="entry name" value="BPD_transp_1"/>
    <property type="match status" value="1"/>
</dbReference>
<comment type="subcellular location">
    <subcellularLocation>
        <location evidence="1">Cell membrane</location>
        <topology evidence="1">Multi-pass membrane protein</topology>
    </subcellularLocation>
</comment>
<feature type="transmembrane region" description="Helical" evidence="7">
    <location>
        <begin position="35"/>
        <end position="68"/>
    </location>
</feature>
<accession>X1KJU8</accession>
<dbReference type="GO" id="GO:0005886">
    <property type="term" value="C:plasma membrane"/>
    <property type="evidence" value="ECO:0007669"/>
    <property type="project" value="UniProtKB-SubCell"/>
</dbReference>
<sequence length="321" mass="36751">MEMDVRQRLPTISRPGFLSKRERVIKRLIRSERLIPYWMLAPLLVGLAILVYSPMIGTFALSFLRYFWNKPQQPIRWAGLNNYIDIFSESLFWQAFGNTIVFMIVSTGLSVLIGLGLAVMFDRKFPGKNVFMTLILLPMMTAPVAAALTWKFLFDGQWGAVNYFINVMGIPNQAWLASPKLALPAIMVADIWLYAPFVFLVMFASLQALPQEPMEAARIDGGSRWQIFTRITLPLLVPNFLLIIVIRLMDTFRVFDFIYIMTNGGPGGKTETIGFLSYERTFRHFNMGQGSVIAIFILVVVLLISWYFIRILQKGLLEQVR</sequence>
<evidence type="ECO:0000313" key="9">
    <source>
        <dbReference type="EMBL" id="GAI07337.1"/>
    </source>
</evidence>
<evidence type="ECO:0000256" key="1">
    <source>
        <dbReference type="ARBA" id="ARBA00004651"/>
    </source>
</evidence>
<evidence type="ECO:0000256" key="3">
    <source>
        <dbReference type="ARBA" id="ARBA00022475"/>
    </source>
</evidence>
<comment type="caution">
    <text evidence="9">The sequence shown here is derived from an EMBL/GenBank/DDBJ whole genome shotgun (WGS) entry which is preliminary data.</text>
</comment>
<feature type="transmembrane region" description="Helical" evidence="7">
    <location>
        <begin position="100"/>
        <end position="121"/>
    </location>
</feature>
<dbReference type="Gene3D" id="1.10.3720.10">
    <property type="entry name" value="MetI-like"/>
    <property type="match status" value="1"/>
</dbReference>
<keyword evidence="6 7" id="KW-0472">Membrane</keyword>
<dbReference type="PANTHER" id="PTHR43005:SF1">
    <property type="entry name" value="SPERMIDINE_PUTRESCINE TRANSPORT SYSTEM PERMEASE PROTEIN"/>
    <property type="match status" value="1"/>
</dbReference>
<dbReference type="CDD" id="cd06261">
    <property type="entry name" value="TM_PBP2"/>
    <property type="match status" value="1"/>
</dbReference>
<dbReference type="AlphaFoldDB" id="X1KJU8"/>
<keyword evidence="5 7" id="KW-1133">Transmembrane helix</keyword>
<dbReference type="EMBL" id="BARV01007391">
    <property type="protein sequence ID" value="GAI07337.1"/>
    <property type="molecule type" value="Genomic_DNA"/>
</dbReference>
<dbReference type="PROSITE" id="PS50928">
    <property type="entry name" value="ABC_TM1"/>
    <property type="match status" value="1"/>
</dbReference>
<evidence type="ECO:0000256" key="5">
    <source>
        <dbReference type="ARBA" id="ARBA00022989"/>
    </source>
</evidence>
<dbReference type="SUPFAM" id="SSF161098">
    <property type="entry name" value="MetI-like"/>
    <property type="match status" value="1"/>
</dbReference>
<organism evidence="9">
    <name type="scientific">marine sediment metagenome</name>
    <dbReference type="NCBI Taxonomy" id="412755"/>
    <lineage>
        <taxon>unclassified sequences</taxon>
        <taxon>metagenomes</taxon>
        <taxon>ecological metagenomes</taxon>
    </lineage>
</organism>
<feature type="transmembrane region" description="Helical" evidence="7">
    <location>
        <begin position="290"/>
        <end position="309"/>
    </location>
</feature>
<keyword evidence="4 7" id="KW-0812">Transmembrane</keyword>
<evidence type="ECO:0000256" key="6">
    <source>
        <dbReference type="ARBA" id="ARBA00023136"/>
    </source>
</evidence>
<proteinExistence type="predicted"/>
<feature type="transmembrane region" description="Helical" evidence="7">
    <location>
        <begin position="133"/>
        <end position="153"/>
    </location>
</feature>
<feature type="transmembrane region" description="Helical" evidence="7">
    <location>
        <begin position="227"/>
        <end position="249"/>
    </location>
</feature>
<reference evidence="9" key="1">
    <citation type="journal article" date="2014" name="Front. Microbiol.">
        <title>High frequency of phylogenetically diverse reductive dehalogenase-homologous genes in deep subseafloor sedimentary metagenomes.</title>
        <authorList>
            <person name="Kawai M."/>
            <person name="Futagami T."/>
            <person name="Toyoda A."/>
            <person name="Takaki Y."/>
            <person name="Nishi S."/>
            <person name="Hori S."/>
            <person name="Arai W."/>
            <person name="Tsubouchi T."/>
            <person name="Morono Y."/>
            <person name="Uchiyama I."/>
            <person name="Ito T."/>
            <person name="Fujiyama A."/>
            <person name="Inagaki F."/>
            <person name="Takami H."/>
        </authorList>
    </citation>
    <scope>NUCLEOTIDE SEQUENCE</scope>
    <source>
        <strain evidence="9">Expedition CK06-06</strain>
    </source>
</reference>
<evidence type="ECO:0000256" key="2">
    <source>
        <dbReference type="ARBA" id="ARBA00022448"/>
    </source>
</evidence>
<keyword evidence="3" id="KW-1003">Cell membrane</keyword>
<evidence type="ECO:0000256" key="7">
    <source>
        <dbReference type="SAM" id="Phobius"/>
    </source>
</evidence>
<dbReference type="InterPro" id="IPR000515">
    <property type="entry name" value="MetI-like"/>
</dbReference>
<name>X1KJU8_9ZZZZ</name>
<protein>
    <recommendedName>
        <fullName evidence="8">ABC transmembrane type-1 domain-containing protein</fullName>
    </recommendedName>
</protein>
<dbReference type="PANTHER" id="PTHR43005">
    <property type="entry name" value="BLR7065 PROTEIN"/>
    <property type="match status" value="1"/>
</dbReference>
<feature type="domain" description="ABC transmembrane type-1" evidence="8">
    <location>
        <begin position="96"/>
        <end position="308"/>
    </location>
</feature>
<dbReference type="InterPro" id="IPR035906">
    <property type="entry name" value="MetI-like_sf"/>
</dbReference>